<dbReference type="CDD" id="cd20495">
    <property type="entry name" value="C58_PaToxP-like"/>
    <property type="match status" value="1"/>
</dbReference>
<evidence type="ECO:0000256" key="3">
    <source>
        <dbReference type="ARBA" id="ARBA00022837"/>
    </source>
</evidence>
<dbReference type="RefSeq" id="WP_164525930.1">
    <property type="nucleotide sequence ID" value="NZ_CP047344.1"/>
</dbReference>
<dbReference type="PRINTS" id="PR00313">
    <property type="entry name" value="CABNDNGRPT"/>
</dbReference>
<keyword evidence="4" id="KW-0175">Coiled coil</keyword>
<keyword evidence="5" id="KW-0472">Membrane</keyword>
<reference evidence="6 7" key="1">
    <citation type="submission" date="2020-01" db="EMBL/GenBank/DDBJ databases">
        <title>The genomic epidemiology of tigecycline resistance gene tet(X) variants in a swine farm in China.</title>
        <authorList>
            <person name="Peng K."/>
            <person name="Li R."/>
        </authorList>
    </citation>
    <scope>NUCLEOTIDE SEQUENCE [LARGE SCALE GENOMIC DNA]</scope>
    <source>
        <strain evidence="6 7">ZN3</strain>
    </source>
</reference>
<keyword evidence="2" id="KW-0964">Secreted</keyword>
<keyword evidence="7" id="KW-1185">Reference proteome</keyword>
<dbReference type="PANTHER" id="PTHR38340">
    <property type="entry name" value="S-LAYER PROTEIN"/>
    <property type="match status" value="1"/>
</dbReference>
<dbReference type="GO" id="GO:0005576">
    <property type="term" value="C:extracellular region"/>
    <property type="evidence" value="ECO:0007669"/>
    <property type="project" value="UniProtKB-SubCell"/>
</dbReference>
<dbReference type="Pfam" id="PF00353">
    <property type="entry name" value="HemolysinCabind"/>
    <property type="match status" value="3"/>
</dbReference>
<keyword evidence="5" id="KW-1133">Transmembrane helix</keyword>
<feature type="coiled-coil region" evidence="4">
    <location>
        <begin position="1244"/>
        <end position="1271"/>
    </location>
</feature>
<dbReference type="Proteomes" id="UP000503287">
    <property type="component" value="Chromosome"/>
</dbReference>
<evidence type="ECO:0000256" key="5">
    <source>
        <dbReference type="SAM" id="Phobius"/>
    </source>
</evidence>
<gene>
    <name evidence="6" type="ORF">GTH24_02990</name>
</gene>
<accession>A0A6G6SDX8</accession>
<evidence type="ECO:0000313" key="6">
    <source>
        <dbReference type="EMBL" id="QIF92914.1"/>
    </source>
</evidence>
<evidence type="ECO:0000256" key="1">
    <source>
        <dbReference type="ARBA" id="ARBA00004613"/>
    </source>
</evidence>
<dbReference type="PANTHER" id="PTHR38340:SF1">
    <property type="entry name" value="S-LAYER PROTEIN"/>
    <property type="match status" value="1"/>
</dbReference>
<dbReference type="SUPFAM" id="SSF158842">
    <property type="entry name" value="PMT central region-like"/>
    <property type="match status" value="1"/>
</dbReference>
<protein>
    <submittedName>
        <fullName evidence="6">Uncharacterized protein</fullName>
    </submittedName>
</protein>
<evidence type="ECO:0000313" key="7">
    <source>
        <dbReference type="Proteomes" id="UP000503287"/>
    </source>
</evidence>
<evidence type="ECO:0000256" key="4">
    <source>
        <dbReference type="SAM" id="Coils"/>
    </source>
</evidence>
<evidence type="ECO:0000256" key="2">
    <source>
        <dbReference type="ARBA" id="ARBA00022525"/>
    </source>
</evidence>
<dbReference type="Gene3D" id="1.20.140.180">
    <property type="match status" value="1"/>
</dbReference>
<dbReference type="GO" id="GO:0005509">
    <property type="term" value="F:calcium ion binding"/>
    <property type="evidence" value="ECO:0007669"/>
    <property type="project" value="InterPro"/>
</dbReference>
<dbReference type="SUPFAM" id="SSF51120">
    <property type="entry name" value="beta-Roll"/>
    <property type="match status" value="2"/>
</dbReference>
<dbReference type="InterPro" id="IPR011049">
    <property type="entry name" value="Serralysin-like_metalloprot_C"/>
</dbReference>
<comment type="subcellular location">
    <subcellularLocation>
        <location evidence="1">Secreted</location>
    </subcellularLocation>
</comment>
<keyword evidence="5" id="KW-0812">Transmembrane</keyword>
<name>A0A6G6SDX8_PROVU</name>
<dbReference type="InterPro" id="IPR050557">
    <property type="entry name" value="RTX_toxin/Mannuronan_C5-epim"/>
</dbReference>
<sequence length="3237" mass="375096">MKNNKSIVINNIINEISNDIERFIIEIIGNRDINNDVIKNALLLSYINKLIDKGEYFSNNYLLEIKNTIDLYDLNVKNNRIENYVIKKIEENINLNINTLIFNYKKQKEMKPSLVKKYKIETYFQNKNDGVHSIVTNNGYYYCYINEGEGVYISIYSIDNIVKFFNTKSDLVSDVIINLKDIDKLETLKVNSYQKYEFINNNYYRSDWIVNKDFMLNEWVESIKKQGEGELDDNYTLRMIESNKSKSVFIVKNKEKKIETILHIYSDSIELSINIAMQYYKEADDGIETIFSQKGNKWIKTKISKNNRYIEFNQDSDFIIPMSNIMEHISILGTAESTYEFSHDEAIGGLCYGLSMNYLLEIRNNGVEYGTNYIIWLKKCAELLYFNTKNKKIKALENILINNEVEYNLMRLMEETKKIFYSQSSQFSHYDDYWRVKKYKEYLDLYIYDPREMFNNKEINFSQYIYSMGLTLKERRESTIDDFLNIIMDNIINKKNYYSHIQTDVHNIAFSLKVYTEKEYFLSLFDANLGVFEFYHFDDFKDKFKWLLSNYKPIIRKGKKYIGIVECEENSNPFYQTKWSESLAEKNKNLVENLKKIGFSLEFKDNIKGKVIELIDGNTLIIEILENNRIIEVSIESDSINETILYIQKNIDKITHDKSINKMILGKDSDGEVIITPTLINFPSVRENNNKGYIDFQDNYFENLININKDLARGQSKIRLSAILSNLKILHGNVYFNKLVASIELLKFIPDYIEKYENSPVNEILNKIYKKLESKIFNYFVNINKDNFLSIASKNSSVAARIYQIIVSENNGSYFGISDFIYNNIKSNFLLNNGISVDEINYKNYYFMLENENIKNIIDGISIKYIKDSFFIISNDKVYTNITYNQLNNNREDPAINYLLEVIENQLDKKIIYKDKTYNEIYISTYSTQTYKDFLLQKEISELESIYKEDNDAEYFPNRFYIEEEDPEKLINKSIELYISELDTHNVLFEYNDKIIKYLLDNKNIILNNDISHVFIDIFPTDLNQEIRFFNITGVKNELINNLFKKYPQLEEFISFCKDKKIKFTMISYEESEGVFGKIVKKKKEIEYVYDTLYENTIPSEKIIYIGKKENIYNSIYSEQFIEGIAQKINVPVYKISNDKIMLSTEGTLIYSVPVDTKNIINKIINDFILNEVVTEKSISSIEKNKKYHRVYHANKIYKKINSIYPDYRKDNDFLFGYRNKIVNFINDFSSHMTENDILNYIEKNKYNLKMEELGALLREIDNRVLSLEELGKQRKRFVQLFNKVQKKGMVDSKALSLSFPQKIVLSKLKEGGEGFCESLSMLFAGVKYFEHQGNQQSGQLFLKKLAWLIDFFDADINKQQIINNELELNESTKNLLSTLQELSRGKLSLASITEGIKQETHELTLNSVFHRLFNNKNTSSNYLQLYTKDHALLVWCNKNNSNYGLYDPNFGLAEFSKENQFKYYLTEFFYGNDINAKKIYKLEKIKSGDFVFDKILSINAEALIDFKFKNGKSIREFITEPLDLHKLDIMTNPNKDFERHITNEMLIDETRIIQLATPSEIIDEIIYHKLSIDYSVYKYYDELSKLFHSGSHEDIKNKLIEIINDPLVSKKFNQFVIHDVDQNNFMNIFDNKIHDLFIKDKIVSIKILISSINDDPGVIKKLSKNSKQLLSDFFSLSENELVGELLRIVSTQEKYLYTINQLDMMLFYSLMTNFNDANQKINETIHLKKITTQFITDLNKQEKNIYHTFKKKLLNLPQYFSVSGNENFSSLILFNYLSSEIRDNVEHIDHLSIIEELYYKKAIDNINSHEEHYLSLFESLLSTLSESKDLKENIKHLNYGILDEIIIGLKSGNYLLEIDRKKINLTINSSPEGKIIFDVFINKIGNIKIIGHDKNKITSDLLNLINNISYKNRVEGNKKVGSIYHISEFDTKSISLFNKLVLMGKEIQLDLDNKSTIKIDNIEINKKILSSLGCYINDVPILKTDLKSFSLKNEKLTFYADKLNDFFLSASGSDDDNAIISLLKKQLNQKEKNIASILSPDINRMDYLAAKERLAKIIELNEVDVNKNYWDKLRYPTLKIPRYMKVISGIGYGNITFGMWQSINSTLNMMDLLKDSSLSEDQRKEISANLAIMWTEMTYNGLSEIIEIAVAKGMLKHRTNTLEYAGKMSTRVGMALNLLSVGFDIYNMYDNFSRISSESNARKRDDYIVNGTFAIVSALATIGVSIAILAGSTVAGPIGIVVGAAVALITTIYNAVRVVEEAKNKVPFTVWEEIESGFLAAFTGKIAAKKQNEITLLETKESIKISTEKASLDYYQQLIKHNPNSKYFYTNEDYFYKEKNYYKVVYELFNDPTGLLIPPIATFIAENQAKLMSKEDAENFANLSPYFVLKETKYKYYEPQEAIKTDETLIFDLDFYISQLKKYTIDIVPQKGDARHLEMIDDEFIDKITMTENKILLLRKDLNKELHCVNNQKVYYYYYPFKENEDFYFNTKNGNDIIAAPKNVKNTFDIYNGTKRLSGGIKDDIFNLYTTKSPQFASRFYGREGNDTLCIAEKSKIHSGYEVNLLANFVKFTHVLNPSNSLNFGSKIYLYHDKKAQTRAPKVIVDTMPNIKLQSHEVIAYLDSIENVIGSDKGNDLLVGNNQDNYLDGVSGDDMIYGHQGNDVIRLVEGIAEGGDGDDTYIVAFAPEHYSDRKQINITLFENIKNKSNSVVKLEHYFNDIKKITRDKEDLIIEINNKIILSDKENKIIPTFIRLKNVYENITSTEVNHHYNLITDDGFMLTINDNLMPNNNVLFNFSYLENYSKRKEKMTHFYLDEVKKQLIATFSHYNETYSLLPELKYSGVALGEAISFTLEGSTDDNAYFSVTPNSKIKLSNGQDAYQLKTFIANIEGEHIDILINSSNFDKSKESSANIILSDVSGYELKLDNGILAHRYNPNGHLYLDINEILLKNNLFKNLTFRIIDKDSKVFSLPNKYKENGLLIPIVPDVFEISSGDDNLVIQNNIIFNEFLRNGSGVYHHNADPSLLSQKFKQQDIPNIELLPIIDVFEGNDIVINHNEASSVISGGAGDDILIVEKGHHILLAEEGNDKLYGGEGNDLLISDKGHDYLSGSVGNDIYVVAQREGNVVIMDNQGHNRVFITGVDKNKPLISSREGHDEILRSQDNQFTLTIKDQYFKSSPSCQVEQKAKEVDSVNLSAIIYEMAQFNQTQLSSMVGGQLPSTPDWSLLPVIINHLN</sequence>
<feature type="transmembrane region" description="Helical" evidence="5">
    <location>
        <begin position="2208"/>
        <end position="2229"/>
    </location>
</feature>
<dbReference type="InterPro" id="IPR001343">
    <property type="entry name" value="Hemolysn_Ca-bd"/>
</dbReference>
<proteinExistence type="predicted"/>
<organism evidence="6 7">
    <name type="scientific">Proteus vulgaris</name>
    <dbReference type="NCBI Taxonomy" id="585"/>
    <lineage>
        <taxon>Bacteria</taxon>
        <taxon>Pseudomonadati</taxon>
        <taxon>Pseudomonadota</taxon>
        <taxon>Gammaproteobacteria</taxon>
        <taxon>Enterobacterales</taxon>
        <taxon>Morganellaceae</taxon>
        <taxon>Proteus</taxon>
    </lineage>
</organism>
<feature type="transmembrane region" description="Helical" evidence="5">
    <location>
        <begin position="2235"/>
        <end position="2257"/>
    </location>
</feature>
<keyword evidence="3" id="KW-0106">Calcium</keyword>
<dbReference type="EMBL" id="CP047344">
    <property type="protein sequence ID" value="QIF92914.1"/>
    <property type="molecule type" value="Genomic_DNA"/>
</dbReference>
<dbReference type="Gene3D" id="2.150.10.10">
    <property type="entry name" value="Serralysin-like metalloprotease, C-terminal"/>
    <property type="match status" value="2"/>
</dbReference>